<evidence type="ECO:0000256" key="8">
    <source>
        <dbReference type="ARBA" id="ARBA00023239"/>
    </source>
</evidence>
<evidence type="ECO:0000256" key="7">
    <source>
        <dbReference type="ARBA" id="ARBA00022833"/>
    </source>
</evidence>
<evidence type="ECO:0000256" key="6">
    <source>
        <dbReference type="ARBA" id="ARBA00022723"/>
    </source>
</evidence>
<comment type="caution">
    <text evidence="11">The sequence shown here is derived from an EMBL/GenBank/DDBJ whole genome shotgun (WGS) entry which is preliminary data.</text>
</comment>
<evidence type="ECO:0000313" key="11">
    <source>
        <dbReference type="EMBL" id="MEK8027374.1"/>
    </source>
</evidence>
<keyword evidence="6" id="KW-0479">Metal-binding</keyword>
<evidence type="ECO:0000256" key="1">
    <source>
        <dbReference type="ARBA" id="ARBA00001947"/>
    </source>
</evidence>
<dbReference type="SUPFAM" id="SSF55620">
    <property type="entry name" value="Tetrahydrobiopterin biosynthesis enzymes-like"/>
    <property type="match status" value="2"/>
</dbReference>
<sequence>MSSRTLTTAAAGFEAARALDLPLLPAGHRLRRLHGHGFQAAVRADLPTGWGAFPGQELARLRERMTGLAAALDYRPLEETLAAPGDARLAHWWAHQLADVPGCCQVSLRSAPDAGVDVDDAGRLLAWRRDGFHAAHWLPHVPEGHKCGRLHGHGFAVVLHVRVPEADRAQAADVAAHGGAEVRALEALDALWAPLKARLDHACLNSLPGLHNPTSEVISAWIWAELKPQCPALAWVTVYETASSGASFDGADHRIWKQLTLDSAVRLRRAPDGHPARAVHGHTYTLRLHLAAPLHEVLGWTVDFGDVKRLFDPLFKAMDHHPLHEIDDLPDCDAATIAHWVLAKGRAELPQMERVDLQERPGRGVIALARADQTVLPL</sequence>
<keyword evidence="8 11" id="KW-0456">Lyase</keyword>
<dbReference type="EC" id="4.1.2.50" evidence="4"/>
<accession>A0ABU9BE28</accession>
<evidence type="ECO:0000256" key="3">
    <source>
        <dbReference type="ARBA" id="ARBA00008900"/>
    </source>
</evidence>
<evidence type="ECO:0000256" key="2">
    <source>
        <dbReference type="ARBA" id="ARBA00005061"/>
    </source>
</evidence>
<gene>
    <name evidence="11" type="ORF">AACH11_15525</name>
</gene>
<evidence type="ECO:0000256" key="4">
    <source>
        <dbReference type="ARBA" id="ARBA00012982"/>
    </source>
</evidence>
<comment type="pathway">
    <text evidence="2">Purine metabolism; 7-cyano-7-deazaguanine biosynthesis.</text>
</comment>
<dbReference type="PANTHER" id="PTHR12589:SF7">
    <property type="entry name" value="6-PYRUVOYL TETRAHYDROBIOPTERIN SYNTHASE"/>
    <property type="match status" value="1"/>
</dbReference>
<dbReference type="EMBL" id="JBBUTF010000014">
    <property type="protein sequence ID" value="MEK8027374.1"/>
    <property type="molecule type" value="Genomic_DNA"/>
</dbReference>
<comment type="similarity">
    <text evidence="3">Belongs to the PTPS family. QueD subfamily.</text>
</comment>
<evidence type="ECO:0000256" key="9">
    <source>
        <dbReference type="ARBA" id="ARBA00031449"/>
    </source>
</evidence>
<dbReference type="Pfam" id="PF01242">
    <property type="entry name" value="PTPS"/>
    <property type="match status" value="2"/>
</dbReference>
<proteinExistence type="inferred from homology"/>
<name>A0ABU9BE28_9BURK</name>
<evidence type="ECO:0000313" key="12">
    <source>
        <dbReference type="Proteomes" id="UP001368500"/>
    </source>
</evidence>
<dbReference type="Proteomes" id="UP001368500">
    <property type="component" value="Unassembled WGS sequence"/>
</dbReference>
<dbReference type="GO" id="GO:0070497">
    <property type="term" value="F:6-carboxytetrahydropterin synthase activity"/>
    <property type="evidence" value="ECO:0007669"/>
    <property type="project" value="UniProtKB-EC"/>
</dbReference>
<dbReference type="PANTHER" id="PTHR12589">
    <property type="entry name" value="PYRUVOYL TETRAHYDROBIOPTERIN SYNTHASE"/>
    <property type="match status" value="1"/>
</dbReference>
<comment type="cofactor">
    <cofactor evidence="1">
        <name>Zn(2+)</name>
        <dbReference type="ChEBI" id="CHEBI:29105"/>
    </cofactor>
</comment>
<evidence type="ECO:0000256" key="5">
    <source>
        <dbReference type="ARBA" id="ARBA00018141"/>
    </source>
</evidence>
<keyword evidence="12" id="KW-1185">Reference proteome</keyword>
<organism evidence="11 12">
    <name type="scientific">Pseudaquabacterium rugosum</name>
    <dbReference type="NCBI Taxonomy" id="2984194"/>
    <lineage>
        <taxon>Bacteria</taxon>
        <taxon>Pseudomonadati</taxon>
        <taxon>Pseudomonadota</taxon>
        <taxon>Betaproteobacteria</taxon>
        <taxon>Burkholderiales</taxon>
        <taxon>Sphaerotilaceae</taxon>
        <taxon>Pseudaquabacterium</taxon>
    </lineage>
</organism>
<keyword evidence="7" id="KW-0862">Zinc</keyword>
<protein>
    <recommendedName>
        <fullName evidence="5">6-carboxy-5,6,7,8-tetrahydropterin synthase</fullName>
        <ecNumber evidence="4">4.1.2.50</ecNumber>
    </recommendedName>
    <alternativeName>
        <fullName evidence="9">Queuosine biosynthesis protein QueD</fullName>
    </alternativeName>
</protein>
<dbReference type="InterPro" id="IPR038418">
    <property type="entry name" value="6-PTP_synth/QueD_sf"/>
</dbReference>
<reference evidence="11 12" key="1">
    <citation type="submission" date="2024-04" db="EMBL/GenBank/DDBJ databases">
        <title>Novel species of the genus Ideonella isolated from streams.</title>
        <authorList>
            <person name="Lu H."/>
        </authorList>
    </citation>
    <scope>NUCLEOTIDE SEQUENCE [LARGE SCALE GENOMIC DNA]</scope>
    <source>
        <strain evidence="11 12">BYS139W</strain>
    </source>
</reference>
<comment type="catalytic activity">
    <reaction evidence="10">
        <text>7,8-dihydroneopterin 3'-triphosphate + H2O = 6-carboxy-5,6,7,8-tetrahydropterin + triphosphate + acetaldehyde + 2 H(+)</text>
        <dbReference type="Rhea" id="RHEA:27966"/>
        <dbReference type="ChEBI" id="CHEBI:15343"/>
        <dbReference type="ChEBI" id="CHEBI:15377"/>
        <dbReference type="ChEBI" id="CHEBI:15378"/>
        <dbReference type="ChEBI" id="CHEBI:18036"/>
        <dbReference type="ChEBI" id="CHEBI:58462"/>
        <dbReference type="ChEBI" id="CHEBI:61032"/>
        <dbReference type="EC" id="4.1.2.50"/>
    </reaction>
</comment>
<evidence type="ECO:0000256" key="10">
    <source>
        <dbReference type="ARBA" id="ARBA00048807"/>
    </source>
</evidence>
<dbReference type="InterPro" id="IPR007115">
    <property type="entry name" value="6-PTP_synth/QueD"/>
</dbReference>
<dbReference type="Gene3D" id="3.30.479.10">
    <property type="entry name" value="6-pyruvoyl tetrahydropterin synthase/QueD"/>
    <property type="match status" value="2"/>
</dbReference>